<sequence length="65" mass="7077">MKMSYFADTDTLYIEFRSMGAADTKDLDENTVVDYDGEGNIVAITLEHASARTDLQNVTLSGIAA</sequence>
<dbReference type="Pfam" id="PF10049">
    <property type="entry name" value="DUF2283"/>
    <property type="match status" value="1"/>
</dbReference>
<evidence type="ECO:0008006" key="2">
    <source>
        <dbReference type="Google" id="ProtNLM"/>
    </source>
</evidence>
<dbReference type="EMBL" id="LAZR01000001">
    <property type="protein sequence ID" value="KKO12350.1"/>
    <property type="molecule type" value="Genomic_DNA"/>
</dbReference>
<protein>
    <recommendedName>
        <fullName evidence="2">DUF2283 domain-containing protein</fullName>
    </recommendedName>
</protein>
<accession>A0A0F9W7L4</accession>
<dbReference type="AlphaFoldDB" id="A0A0F9W7L4"/>
<evidence type="ECO:0000313" key="1">
    <source>
        <dbReference type="EMBL" id="KKO12350.1"/>
    </source>
</evidence>
<gene>
    <name evidence="1" type="ORF">LCGC14_0003600</name>
</gene>
<proteinExistence type="predicted"/>
<comment type="caution">
    <text evidence="1">The sequence shown here is derived from an EMBL/GenBank/DDBJ whole genome shotgun (WGS) entry which is preliminary data.</text>
</comment>
<dbReference type="InterPro" id="IPR019270">
    <property type="entry name" value="DUF2283"/>
</dbReference>
<dbReference type="PANTHER" id="PTHR37029">
    <property type="entry name" value="SSR1768 PROTEIN"/>
    <property type="match status" value="1"/>
</dbReference>
<reference evidence="1" key="1">
    <citation type="journal article" date="2015" name="Nature">
        <title>Complex archaea that bridge the gap between prokaryotes and eukaryotes.</title>
        <authorList>
            <person name="Spang A."/>
            <person name="Saw J.H."/>
            <person name="Jorgensen S.L."/>
            <person name="Zaremba-Niedzwiedzka K."/>
            <person name="Martijn J."/>
            <person name="Lind A.E."/>
            <person name="van Eijk R."/>
            <person name="Schleper C."/>
            <person name="Guy L."/>
            <person name="Ettema T.J."/>
        </authorList>
    </citation>
    <scope>NUCLEOTIDE SEQUENCE</scope>
</reference>
<organism evidence="1">
    <name type="scientific">marine sediment metagenome</name>
    <dbReference type="NCBI Taxonomy" id="412755"/>
    <lineage>
        <taxon>unclassified sequences</taxon>
        <taxon>metagenomes</taxon>
        <taxon>ecological metagenomes</taxon>
    </lineage>
</organism>
<name>A0A0F9W7L4_9ZZZZ</name>
<dbReference type="PANTHER" id="PTHR37029:SF1">
    <property type="entry name" value="SSR1768 PROTEIN"/>
    <property type="match status" value="1"/>
</dbReference>